<name>A0A077ATH5_9PROT</name>
<dbReference type="InterPro" id="IPR021236">
    <property type="entry name" value="Uncharacterised_YfdX"/>
</dbReference>
<dbReference type="Proteomes" id="UP000028926">
    <property type="component" value="Chromosome"/>
</dbReference>
<dbReference type="KEGG" id="paca:ID47_01520"/>
<feature type="coiled-coil region" evidence="1">
    <location>
        <begin position="238"/>
        <end position="282"/>
    </location>
</feature>
<protein>
    <recommendedName>
        <fullName evidence="6">YfdX protein</fullName>
    </recommendedName>
</protein>
<keyword evidence="5" id="KW-1185">Reference proteome</keyword>
<accession>A0A077ATH5</accession>
<dbReference type="RefSeq" id="WP_038463039.1">
    <property type="nucleotide sequence ID" value="NZ_CP008941.1"/>
</dbReference>
<evidence type="ECO:0000256" key="1">
    <source>
        <dbReference type="SAM" id="Coils"/>
    </source>
</evidence>
<organism evidence="4 5">
    <name type="scientific">Candidatus Odyssella acanthamoebae</name>
    <dbReference type="NCBI Taxonomy" id="91604"/>
    <lineage>
        <taxon>Bacteria</taxon>
        <taxon>Pseudomonadati</taxon>
        <taxon>Pseudomonadota</taxon>
        <taxon>Alphaproteobacteria</taxon>
        <taxon>Holosporales</taxon>
        <taxon>Candidatus Paracaedibacteraceae</taxon>
        <taxon>Candidatus Odyssella</taxon>
    </lineage>
</organism>
<dbReference type="Pfam" id="PF10938">
    <property type="entry name" value="YfdX"/>
    <property type="match status" value="1"/>
</dbReference>
<feature type="signal peptide" evidence="3">
    <location>
        <begin position="1"/>
        <end position="31"/>
    </location>
</feature>
<feature type="compositionally biased region" description="Polar residues" evidence="2">
    <location>
        <begin position="35"/>
        <end position="54"/>
    </location>
</feature>
<keyword evidence="1" id="KW-0175">Coiled coil</keyword>
<keyword evidence="3" id="KW-0732">Signal</keyword>
<feature type="compositionally biased region" description="Basic and acidic residues" evidence="2">
    <location>
        <begin position="55"/>
        <end position="65"/>
    </location>
</feature>
<dbReference type="OrthoDB" id="1233024at2"/>
<reference evidence="4 5" key="1">
    <citation type="submission" date="2014-07" db="EMBL/GenBank/DDBJ databases">
        <title>Comparative genomic insights into amoeba endosymbionts belonging to the families of Holosporaceae and Candidatus Midichloriaceae within Rickettsiales.</title>
        <authorList>
            <person name="Wang Z."/>
            <person name="Wu M."/>
        </authorList>
    </citation>
    <scope>NUCLEOTIDE SEQUENCE [LARGE SCALE GENOMIC DNA]</scope>
    <source>
        <strain evidence="4">PRA3</strain>
    </source>
</reference>
<dbReference type="HOGENOM" id="CLU_064067_0_0_5"/>
<dbReference type="EMBL" id="CP008941">
    <property type="protein sequence ID" value="AIK95701.1"/>
    <property type="molecule type" value="Genomic_DNA"/>
</dbReference>
<evidence type="ECO:0008006" key="6">
    <source>
        <dbReference type="Google" id="ProtNLM"/>
    </source>
</evidence>
<evidence type="ECO:0000313" key="5">
    <source>
        <dbReference type="Proteomes" id="UP000028926"/>
    </source>
</evidence>
<sequence length="320" mass="35495">MIYNKSLFKLTTTGLQVMGVSLVLCATPTYAKQTHSASGSPQVSISQSTAQAQEQQRKHAEEKTHQTLVPDAATAIKETRNAVEALHKEHHQEALDAIERAIGTLDILLTNHPEEALLPADFSVELIDLAPLEIKAIKEISKAVERSIKNKDYPDSRLLLDILRSEIHIRTYSLALAIYSAALKKAAALLEDKKADESSAVLIRALNTLVIIDQILPIPIINAEVMLKAAEKEHEKDKDIALKLIANARHEIERAKELGYILKSKDAEYDSLEKAIHDVEKQLKANKSISAAVGVLLDKIKAFLKGHLEEKKQFSQKHDH</sequence>
<evidence type="ECO:0000256" key="2">
    <source>
        <dbReference type="SAM" id="MobiDB-lite"/>
    </source>
</evidence>
<feature type="chain" id="PRO_5001717028" description="YfdX protein" evidence="3">
    <location>
        <begin position="32"/>
        <end position="320"/>
    </location>
</feature>
<dbReference type="AlphaFoldDB" id="A0A077ATH5"/>
<dbReference type="eggNOG" id="ENOG5032UAE">
    <property type="taxonomic scope" value="Bacteria"/>
</dbReference>
<evidence type="ECO:0000313" key="4">
    <source>
        <dbReference type="EMBL" id="AIK95701.1"/>
    </source>
</evidence>
<proteinExistence type="predicted"/>
<feature type="region of interest" description="Disordered" evidence="2">
    <location>
        <begin position="35"/>
        <end position="71"/>
    </location>
</feature>
<evidence type="ECO:0000256" key="3">
    <source>
        <dbReference type="SAM" id="SignalP"/>
    </source>
</evidence>
<gene>
    <name evidence="4" type="ORF">ID47_01520</name>
</gene>